<keyword evidence="1" id="KW-0812">Transmembrane</keyword>
<keyword evidence="4" id="KW-1185">Reference proteome</keyword>
<organism evidence="3 4">
    <name type="scientific">Psophocarpus tetragonolobus</name>
    <name type="common">Winged bean</name>
    <name type="synonym">Dolichos tetragonolobus</name>
    <dbReference type="NCBI Taxonomy" id="3891"/>
    <lineage>
        <taxon>Eukaryota</taxon>
        <taxon>Viridiplantae</taxon>
        <taxon>Streptophyta</taxon>
        <taxon>Embryophyta</taxon>
        <taxon>Tracheophyta</taxon>
        <taxon>Spermatophyta</taxon>
        <taxon>Magnoliopsida</taxon>
        <taxon>eudicotyledons</taxon>
        <taxon>Gunneridae</taxon>
        <taxon>Pentapetalae</taxon>
        <taxon>rosids</taxon>
        <taxon>fabids</taxon>
        <taxon>Fabales</taxon>
        <taxon>Fabaceae</taxon>
        <taxon>Papilionoideae</taxon>
        <taxon>50 kb inversion clade</taxon>
        <taxon>NPAAA clade</taxon>
        <taxon>indigoferoid/millettioid clade</taxon>
        <taxon>Phaseoleae</taxon>
        <taxon>Psophocarpus</taxon>
    </lineage>
</organism>
<feature type="chain" id="PRO_5042866194" evidence="2">
    <location>
        <begin position="29"/>
        <end position="183"/>
    </location>
</feature>
<sequence length="183" mass="20253">MVCVRAMKEASAVIVVLLLVVTRKKVVSFCETVEAKQVRALESLNIPTRKEACECDTSTPFRHLTSLQVSNCTPSHRSLSLAALKSLSTLRSLHLLNCPFTHLTLSFTNIHASAPYVLLSHIPSGGDYDDYDDSDYDDDDDDSIIHQKEHHHGPNKLVLGVAIALSSTVFLIVFLILFSKCCR</sequence>
<dbReference type="InterPro" id="IPR032675">
    <property type="entry name" value="LRR_dom_sf"/>
</dbReference>
<keyword evidence="1" id="KW-1133">Transmembrane helix</keyword>
<dbReference type="AlphaFoldDB" id="A0AAN9SNV1"/>
<keyword evidence="1" id="KW-0472">Membrane</keyword>
<dbReference type="Gene3D" id="3.80.10.10">
    <property type="entry name" value="Ribonuclease Inhibitor"/>
    <property type="match status" value="1"/>
</dbReference>
<feature type="transmembrane region" description="Helical" evidence="1">
    <location>
        <begin position="157"/>
        <end position="178"/>
    </location>
</feature>
<evidence type="ECO:0000256" key="1">
    <source>
        <dbReference type="SAM" id="Phobius"/>
    </source>
</evidence>
<dbReference type="PANTHER" id="PTHR48064">
    <property type="entry name" value="OS01G0750400 PROTEIN"/>
    <property type="match status" value="1"/>
</dbReference>
<dbReference type="EMBL" id="JAYMYS010000003">
    <property type="protein sequence ID" value="KAK7400170.1"/>
    <property type="molecule type" value="Genomic_DNA"/>
</dbReference>
<reference evidence="3 4" key="1">
    <citation type="submission" date="2024-01" db="EMBL/GenBank/DDBJ databases">
        <title>The genomes of 5 underutilized Papilionoideae crops provide insights into root nodulation and disease resistanc.</title>
        <authorList>
            <person name="Jiang F."/>
        </authorList>
    </citation>
    <scope>NUCLEOTIDE SEQUENCE [LARGE SCALE GENOMIC DNA]</scope>
    <source>
        <strain evidence="3">DUOXIRENSHENG_FW03</strain>
        <tissue evidence="3">Leaves</tissue>
    </source>
</reference>
<feature type="signal peptide" evidence="2">
    <location>
        <begin position="1"/>
        <end position="28"/>
    </location>
</feature>
<evidence type="ECO:0000256" key="2">
    <source>
        <dbReference type="SAM" id="SignalP"/>
    </source>
</evidence>
<proteinExistence type="predicted"/>
<protein>
    <submittedName>
        <fullName evidence="3">Uncharacterized protein</fullName>
    </submittedName>
</protein>
<evidence type="ECO:0000313" key="4">
    <source>
        <dbReference type="Proteomes" id="UP001386955"/>
    </source>
</evidence>
<evidence type="ECO:0000313" key="3">
    <source>
        <dbReference type="EMBL" id="KAK7400170.1"/>
    </source>
</evidence>
<dbReference type="InterPro" id="IPR053038">
    <property type="entry name" value="RLP_Defense"/>
</dbReference>
<comment type="caution">
    <text evidence="3">The sequence shown here is derived from an EMBL/GenBank/DDBJ whole genome shotgun (WGS) entry which is preliminary data.</text>
</comment>
<accession>A0AAN9SNV1</accession>
<dbReference type="SUPFAM" id="SSF52047">
    <property type="entry name" value="RNI-like"/>
    <property type="match status" value="1"/>
</dbReference>
<dbReference type="PANTHER" id="PTHR48064:SF1">
    <property type="entry name" value="RECEPTOR-LIKE PROTEIN 51-RELATED"/>
    <property type="match status" value="1"/>
</dbReference>
<gene>
    <name evidence="3" type="ORF">VNO78_11370</name>
</gene>
<keyword evidence="2" id="KW-0732">Signal</keyword>
<dbReference type="Proteomes" id="UP001386955">
    <property type="component" value="Unassembled WGS sequence"/>
</dbReference>
<name>A0AAN9SNV1_PSOTE</name>